<organism evidence="1 2">
    <name type="scientific">Echinicola strongylocentroti</name>
    <dbReference type="NCBI Taxonomy" id="1795355"/>
    <lineage>
        <taxon>Bacteria</taxon>
        <taxon>Pseudomonadati</taxon>
        <taxon>Bacteroidota</taxon>
        <taxon>Cytophagia</taxon>
        <taxon>Cytophagales</taxon>
        <taxon>Cyclobacteriaceae</taxon>
        <taxon>Echinicola</taxon>
    </lineage>
</organism>
<dbReference type="EMBL" id="CP030041">
    <property type="protein sequence ID" value="AWW29334.1"/>
    <property type="molecule type" value="Genomic_DNA"/>
</dbReference>
<evidence type="ECO:0000313" key="2">
    <source>
        <dbReference type="Proteomes" id="UP000248688"/>
    </source>
</evidence>
<dbReference type="KEGG" id="est:DN752_03790"/>
<sequence>MYFKVIEIDFIEESGGEIQAYEFKWNPNAKVKRPNSFLKAYPESTFQIIHQGNFERFLMED</sequence>
<evidence type="ECO:0008006" key="3">
    <source>
        <dbReference type="Google" id="ProtNLM"/>
    </source>
</evidence>
<proteinExistence type="predicted"/>
<evidence type="ECO:0000313" key="1">
    <source>
        <dbReference type="EMBL" id="AWW29334.1"/>
    </source>
</evidence>
<name>A0A2Z4IEI7_9BACT</name>
<gene>
    <name evidence="1" type="ORF">DN752_03790</name>
</gene>
<reference evidence="1 2" key="1">
    <citation type="submission" date="2018-06" db="EMBL/GenBank/DDBJ databases">
        <title>Echinicola strongylocentroti sp. nov., isolated from a sea urchin Strongylocentrotus intermedius.</title>
        <authorList>
            <person name="Bae S.S."/>
        </authorList>
    </citation>
    <scope>NUCLEOTIDE SEQUENCE [LARGE SCALE GENOMIC DNA]</scope>
    <source>
        <strain evidence="1 2">MEBiC08714</strain>
    </source>
</reference>
<dbReference type="OrthoDB" id="9778168at2"/>
<accession>A0A2Z4IEI7</accession>
<keyword evidence="2" id="KW-1185">Reference proteome</keyword>
<dbReference type="AlphaFoldDB" id="A0A2Z4IEI7"/>
<dbReference type="Proteomes" id="UP000248688">
    <property type="component" value="Chromosome"/>
</dbReference>
<protein>
    <recommendedName>
        <fullName evidence="3">DUF4143 domain-containing protein</fullName>
    </recommendedName>
</protein>